<evidence type="ECO:0000259" key="1">
    <source>
        <dbReference type="Pfam" id="PF12146"/>
    </source>
</evidence>
<reference evidence="2" key="2">
    <citation type="submission" date="2021-04" db="EMBL/GenBank/DDBJ databases">
        <authorList>
            <person name="Gilroy R."/>
        </authorList>
    </citation>
    <scope>NUCLEOTIDE SEQUENCE</scope>
    <source>
        <strain evidence="2">CHK196-3914</strain>
    </source>
</reference>
<dbReference type="InterPro" id="IPR022742">
    <property type="entry name" value="Hydrolase_4"/>
</dbReference>
<dbReference type="Pfam" id="PF12146">
    <property type="entry name" value="Hydrolase_4"/>
    <property type="match status" value="1"/>
</dbReference>
<dbReference type="EMBL" id="DXAY01000085">
    <property type="protein sequence ID" value="HIZ74298.1"/>
    <property type="molecule type" value="Genomic_DNA"/>
</dbReference>
<comment type="caution">
    <text evidence="2">The sequence shown here is derived from an EMBL/GenBank/DDBJ whole genome shotgun (WGS) entry which is preliminary data.</text>
</comment>
<dbReference type="Proteomes" id="UP000824116">
    <property type="component" value="Unassembled WGS sequence"/>
</dbReference>
<dbReference type="InterPro" id="IPR051044">
    <property type="entry name" value="MAG_DAG_Lipase"/>
</dbReference>
<name>A0A9D2G7Z1_9FIRM</name>
<dbReference type="PANTHER" id="PTHR11614">
    <property type="entry name" value="PHOSPHOLIPASE-RELATED"/>
    <property type="match status" value="1"/>
</dbReference>
<sequence>MKRETFYLSCDKRTKIHAVAWKPESLKVKAVIQICHGMAEYIDRYEEFALWLCGKGYYVTGHDHLGHGKSIFSEEDYGYFPEKQGNECVIGDIRKLYLATKKRYPDCPYFMIGHSMGSFLLRQYIQKYGSELDGAVIMGTGYQPYPLLLAGEILCSLIGRFRGDHYRSRLVDSMAFGSYNKEFEPGKTGREWLSADEGNVTRYEADPLCGFLFTVSGYRQMFRGMRTLTKKGVQEIPKDLPVFFVSGAKDPVGDFGAGVWKVYEQFRKAGISDTTIRLYSDDRHEILHEEDRMQVFEEIENWIADRIIK</sequence>
<evidence type="ECO:0000313" key="3">
    <source>
        <dbReference type="Proteomes" id="UP000824116"/>
    </source>
</evidence>
<dbReference type="Gene3D" id="3.40.50.1820">
    <property type="entry name" value="alpha/beta hydrolase"/>
    <property type="match status" value="1"/>
</dbReference>
<feature type="domain" description="Serine aminopeptidase S33" evidence="1">
    <location>
        <begin position="27"/>
        <end position="291"/>
    </location>
</feature>
<protein>
    <submittedName>
        <fullName evidence="2">Lysophospholipase</fullName>
    </submittedName>
</protein>
<dbReference type="SUPFAM" id="SSF53474">
    <property type="entry name" value="alpha/beta-Hydrolases"/>
    <property type="match status" value="1"/>
</dbReference>
<dbReference type="AlphaFoldDB" id="A0A9D2G7Z1"/>
<dbReference type="InterPro" id="IPR029058">
    <property type="entry name" value="AB_hydrolase_fold"/>
</dbReference>
<organism evidence="2 3">
    <name type="scientific">Candidatus Mediterraneibacter stercoravium</name>
    <dbReference type="NCBI Taxonomy" id="2838685"/>
    <lineage>
        <taxon>Bacteria</taxon>
        <taxon>Bacillati</taxon>
        <taxon>Bacillota</taxon>
        <taxon>Clostridia</taxon>
        <taxon>Lachnospirales</taxon>
        <taxon>Lachnospiraceae</taxon>
        <taxon>Mediterraneibacter</taxon>
    </lineage>
</organism>
<proteinExistence type="predicted"/>
<reference evidence="2" key="1">
    <citation type="journal article" date="2021" name="PeerJ">
        <title>Extensive microbial diversity within the chicken gut microbiome revealed by metagenomics and culture.</title>
        <authorList>
            <person name="Gilroy R."/>
            <person name="Ravi A."/>
            <person name="Getino M."/>
            <person name="Pursley I."/>
            <person name="Horton D.L."/>
            <person name="Alikhan N.F."/>
            <person name="Baker D."/>
            <person name="Gharbi K."/>
            <person name="Hall N."/>
            <person name="Watson M."/>
            <person name="Adriaenssens E.M."/>
            <person name="Foster-Nyarko E."/>
            <person name="Jarju S."/>
            <person name="Secka A."/>
            <person name="Antonio M."/>
            <person name="Oren A."/>
            <person name="Chaudhuri R.R."/>
            <person name="La Ragione R."/>
            <person name="Hildebrand F."/>
            <person name="Pallen M.J."/>
        </authorList>
    </citation>
    <scope>NUCLEOTIDE SEQUENCE</scope>
    <source>
        <strain evidence="2">CHK196-3914</strain>
    </source>
</reference>
<gene>
    <name evidence="2" type="ORF">H9723_03500</name>
</gene>
<accession>A0A9D2G7Z1</accession>
<evidence type="ECO:0000313" key="2">
    <source>
        <dbReference type="EMBL" id="HIZ74298.1"/>
    </source>
</evidence>